<organism evidence="3 4">
    <name type="scientific">Halobium palmae</name>
    <dbReference type="NCBI Taxonomy" id="1776492"/>
    <lineage>
        <taxon>Archaea</taxon>
        <taxon>Methanobacteriati</taxon>
        <taxon>Methanobacteriota</taxon>
        <taxon>Stenosarchaea group</taxon>
        <taxon>Halobacteria</taxon>
        <taxon>Halobacteriales</taxon>
        <taxon>Haloferacaceae</taxon>
        <taxon>Halobium</taxon>
    </lineage>
</organism>
<evidence type="ECO:0000256" key="1">
    <source>
        <dbReference type="SAM" id="MobiDB-lite"/>
    </source>
</evidence>
<comment type="caution">
    <text evidence="3">The sequence shown here is derived from an EMBL/GenBank/DDBJ whole genome shotgun (WGS) entry which is preliminary data.</text>
</comment>
<protein>
    <submittedName>
        <fullName evidence="3">Monovalent cation/H(+) antiporter subunit G</fullName>
    </submittedName>
</protein>
<dbReference type="PANTHER" id="PTHR34703:SF1">
    <property type="entry name" value="ANTIPORTER SUBUNIT MNHG2-RELATED"/>
    <property type="match status" value="1"/>
</dbReference>
<dbReference type="Proteomes" id="UP001596328">
    <property type="component" value="Unassembled WGS sequence"/>
</dbReference>
<proteinExistence type="predicted"/>
<sequence length="160" mass="16609">MTSTLASVAAFAALDAPAASDPIGLPTTLPLLPAESGVEQAVGTLEALAVLAFVVVGVFFVGVGTLGLLRLPNVYNRMHATSKATTLGAGMICVGGWIYFGYDGDALLSLVTVLFLFLTAPTGAHMISRAAQRMGVPFEEDVNWPGRTDETPEQPAEGDD</sequence>
<keyword evidence="2" id="KW-0472">Membrane</keyword>
<dbReference type="InterPro" id="IPR005133">
    <property type="entry name" value="PhaG_MnhG_YufB"/>
</dbReference>
<feature type="transmembrane region" description="Helical" evidence="2">
    <location>
        <begin position="44"/>
        <end position="69"/>
    </location>
</feature>
<keyword evidence="4" id="KW-1185">Reference proteome</keyword>
<dbReference type="PANTHER" id="PTHR34703">
    <property type="entry name" value="ANTIPORTER SUBUNIT MNHG2-RELATED"/>
    <property type="match status" value="1"/>
</dbReference>
<dbReference type="NCBIfam" id="TIGR01300">
    <property type="entry name" value="CPA3_mnhG_phaG"/>
    <property type="match status" value="1"/>
</dbReference>
<evidence type="ECO:0000313" key="3">
    <source>
        <dbReference type="EMBL" id="MFC6725721.1"/>
    </source>
</evidence>
<dbReference type="AlphaFoldDB" id="A0ABD5S282"/>
<feature type="transmembrane region" description="Helical" evidence="2">
    <location>
        <begin position="81"/>
        <end position="100"/>
    </location>
</feature>
<feature type="region of interest" description="Disordered" evidence="1">
    <location>
        <begin position="141"/>
        <end position="160"/>
    </location>
</feature>
<dbReference type="EMBL" id="JBHSWU010000669">
    <property type="protein sequence ID" value="MFC6725721.1"/>
    <property type="molecule type" value="Genomic_DNA"/>
</dbReference>
<feature type="transmembrane region" description="Helical" evidence="2">
    <location>
        <begin position="106"/>
        <end position="124"/>
    </location>
</feature>
<dbReference type="Pfam" id="PF03334">
    <property type="entry name" value="PhaG_MnhG_YufB"/>
    <property type="match status" value="1"/>
</dbReference>
<name>A0ABD5S282_9EURY</name>
<accession>A0ABD5S282</accession>
<gene>
    <name evidence="3" type="primary">mnhG</name>
    <name evidence="3" type="ORF">ACFQE1_15365</name>
</gene>
<reference evidence="3 4" key="1">
    <citation type="journal article" date="2019" name="Int. J. Syst. Evol. Microbiol.">
        <title>The Global Catalogue of Microorganisms (GCM) 10K type strain sequencing project: providing services to taxonomists for standard genome sequencing and annotation.</title>
        <authorList>
            <consortium name="The Broad Institute Genomics Platform"/>
            <consortium name="The Broad Institute Genome Sequencing Center for Infectious Disease"/>
            <person name="Wu L."/>
            <person name="Ma J."/>
        </authorList>
    </citation>
    <scope>NUCLEOTIDE SEQUENCE [LARGE SCALE GENOMIC DNA]</scope>
    <source>
        <strain evidence="3 4">NBRC 111368</strain>
    </source>
</reference>
<evidence type="ECO:0000313" key="4">
    <source>
        <dbReference type="Proteomes" id="UP001596328"/>
    </source>
</evidence>
<keyword evidence="2" id="KW-1133">Transmembrane helix</keyword>
<evidence type="ECO:0000256" key="2">
    <source>
        <dbReference type="SAM" id="Phobius"/>
    </source>
</evidence>
<keyword evidence="2" id="KW-0812">Transmembrane</keyword>